<accession>A0A031LHW7</accession>
<dbReference type="PANTHER" id="PTHR31616:SF13">
    <property type="entry name" value="GLUCAN 1,4-ALPHA-GLUCOSIDASE"/>
    <property type="match status" value="1"/>
</dbReference>
<proteinExistence type="predicted"/>
<dbReference type="RefSeq" id="WP_048100674.1">
    <property type="nucleotide sequence ID" value="NZ_JFZT01000062.1"/>
</dbReference>
<dbReference type="STRING" id="1160895.CM19_12480"/>
<feature type="domain" description="GH15-like" evidence="1">
    <location>
        <begin position="264"/>
        <end position="566"/>
    </location>
</feature>
<dbReference type="EMBL" id="JFZT01000062">
    <property type="protein sequence ID" value="EZQ01747.1"/>
    <property type="molecule type" value="Genomic_DNA"/>
</dbReference>
<evidence type="ECO:0000313" key="3">
    <source>
        <dbReference type="Proteomes" id="UP000024332"/>
    </source>
</evidence>
<organism evidence="2 3">
    <name type="scientific">Candidatus Acidianus copahuensis</name>
    <dbReference type="NCBI Taxonomy" id="1160895"/>
    <lineage>
        <taxon>Archaea</taxon>
        <taxon>Thermoproteota</taxon>
        <taxon>Thermoprotei</taxon>
        <taxon>Sulfolobales</taxon>
        <taxon>Sulfolobaceae</taxon>
        <taxon>Acidianus</taxon>
    </lineage>
</organism>
<dbReference type="InterPro" id="IPR008928">
    <property type="entry name" value="6-hairpin_glycosidase_sf"/>
</dbReference>
<sequence>MRYASIGNGRLLINLDEFGRLTDFYFPYIGMENQISGNPVRFAIWDGERTWLDTEFSTTVSFLENTGIVNIQGEIKTLVFNAFSFVDLDEPNYYSIIKFTSKDEKPRKIKVFFVHDFNIYSNPYGDTAFYDPFSSSIVHYKSKRYIGVKLVSTSSPDIEYTTTKDDALSDVFDGKLSGYPVAHGNVMFAVGKEVDLNPNRSAKLYHIITAAKDLESIRAIMSRINGAEIETRFVSDYMYWRSWLDRSRIRASKLDELEKLYKISLQIIKSHMDINGSVIASSDFSFVNIYGDSYQYCWPRDAAYAAYALDIAGYGELAVRHFNFIREVVSSEGFLYHKYNPNKTLASSWHPWIFRGKGIYPIQEDETALEVWAISNHYERYRDLDELGEIYKKFVRPAMKFMMNFIEDGLPKPSFDLWEERYGIHTYTVSTVYGGLTKGALFAKDMGDESLSSDAIEVAKSIKEIAKNKLTYNGRLVRRIDENGNLDLTLDSSVYAAFFFDMINPRDQLMENTMNSISKMLNVNGGIIRYENDYYQRRKSQPNPWIITTLWVAEFYFERGDVEKGKALLNWVLRRSTTSLLLPEQVDPENLQPVSVIPLVWSHAEFIIALNKYINNLSPYDRT</sequence>
<gene>
    <name evidence="2" type="ORF">CM19_12480</name>
</gene>
<dbReference type="SUPFAM" id="SSF48208">
    <property type="entry name" value="Six-hairpin glycosidases"/>
    <property type="match status" value="1"/>
</dbReference>
<reference evidence="2 3" key="1">
    <citation type="submission" date="2014-03" db="EMBL/GenBank/DDBJ databases">
        <title>Draft genome sequence of the novel thermoacidophilic archaea Acidianus copahuensis ALE1 strain, isolated from Copahue volcanic area in Neuquen Argentina.</title>
        <authorList>
            <person name="Urbieta M.S."/>
            <person name="Rascovan N."/>
            <person name="Castro C."/>
            <person name="Revale S."/>
            <person name="Giaveno M.A."/>
            <person name="Vazquez M.P."/>
            <person name="Donati E.R."/>
        </authorList>
    </citation>
    <scope>NUCLEOTIDE SEQUENCE [LARGE SCALE GENOMIC DNA]</scope>
    <source>
        <strain evidence="2 3">ALE1</strain>
    </source>
</reference>
<dbReference type="AlphaFoldDB" id="A0A031LHW7"/>
<dbReference type="GO" id="GO:0004553">
    <property type="term" value="F:hydrolase activity, hydrolyzing O-glycosyl compounds"/>
    <property type="evidence" value="ECO:0007669"/>
    <property type="project" value="UniProtKB-ARBA"/>
</dbReference>
<dbReference type="InterPro" id="IPR011613">
    <property type="entry name" value="GH15-like"/>
</dbReference>
<protein>
    <submittedName>
        <fullName evidence="2">Glucan 1,3-alpha-glucosidase</fullName>
    </submittedName>
</protein>
<dbReference type="InterPro" id="IPR012341">
    <property type="entry name" value="6hp_glycosidase-like_sf"/>
</dbReference>
<dbReference type="GO" id="GO:0005975">
    <property type="term" value="P:carbohydrate metabolic process"/>
    <property type="evidence" value="ECO:0007669"/>
    <property type="project" value="InterPro"/>
</dbReference>
<dbReference type="Gene3D" id="1.50.10.10">
    <property type="match status" value="1"/>
</dbReference>
<evidence type="ECO:0000259" key="1">
    <source>
        <dbReference type="Pfam" id="PF00723"/>
    </source>
</evidence>
<dbReference type="OrthoDB" id="36362at2157"/>
<comment type="caution">
    <text evidence="2">The sequence shown here is derived from an EMBL/GenBank/DDBJ whole genome shotgun (WGS) entry which is preliminary data.</text>
</comment>
<evidence type="ECO:0000313" key="2">
    <source>
        <dbReference type="EMBL" id="EZQ01747.1"/>
    </source>
</evidence>
<dbReference type="Pfam" id="PF00723">
    <property type="entry name" value="Glyco_hydro_15"/>
    <property type="match status" value="1"/>
</dbReference>
<dbReference type="PANTHER" id="PTHR31616">
    <property type="entry name" value="TREHALASE"/>
    <property type="match status" value="1"/>
</dbReference>
<keyword evidence="3" id="KW-1185">Reference proteome</keyword>
<name>A0A031LHW7_9CREN</name>
<dbReference type="Proteomes" id="UP000024332">
    <property type="component" value="Unassembled WGS sequence"/>
</dbReference>